<dbReference type="GO" id="GO:0003700">
    <property type="term" value="F:DNA-binding transcription factor activity"/>
    <property type="evidence" value="ECO:0007669"/>
    <property type="project" value="InterPro"/>
</dbReference>
<evidence type="ECO:0000256" key="2">
    <source>
        <dbReference type="ARBA" id="ARBA00023125"/>
    </source>
</evidence>
<sequence>MSYNYLEKLLRPYMKGFNDTENIIADHFIKLGNEVVNKTLSNLADDTGLSEATIFKFVKKIGFDGFPNFKISVASNFRTMEERKNELAVFSDISKEDSSYTIAQKLVYSNKLALDNLGESLDEKKINQALDLMYDSKTLHFFGQGASSVIALDSYHKFLRTGVYCNYISDYHMQLSYATKLGPNDCVFLFSHSGETIETIEVAKILCANHVKIIVLTGNHYTDLVKLSTVAFIVDSEESVFQSETLTSRILYMTIIDILYVALMYHDEAKNKESLEKIRKALVITKKRRPLR</sequence>
<proteinExistence type="predicted"/>
<dbReference type="EMBL" id="FSRN01000001">
    <property type="protein sequence ID" value="SIO18929.1"/>
    <property type="molecule type" value="Genomic_DNA"/>
</dbReference>
<gene>
    <name evidence="6" type="ORF">SAMN05878443_1843</name>
</gene>
<feature type="domain" description="HTH rpiR-type" evidence="4">
    <location>
        <begin position="4"/>
        <end position="80"/>
    </location>
</feature>
<evidence type="ECO:0000259" key="4">
    <source>
        <dbReference type="PROSITE" id="PS51071"/>
    </source>
</evidence>
<evidence type="ECO:0000259" key="5">
    <source>
        <dbReference type="PROSITE" id="PS51464"/>
    </source>
</evidence>
<evidence type="ECO:0000256" key="3">
    <source>
        <dbReference type="ARBA" id="ARBA00023163"/>
    </source>
</evidence>
<dbReference type="CDD" id="cd05013">
    <property type="entry name" value="SIS_RpiR"/>
    <property type="match status" value="1"/>
</dbReference>
<dbReference type="InterPro" id="IPR035472">
    <property type="entry name" value="RpiR-like_SIS"/>
</dbReference>
<evidence type="ECO:0000313" key="7">
    <source>
        <dbReference type="Proteomes" id="UP000184758"/>
    </source>
</evidence>
<dbReference type="GO" id="GO:0097367">
    <property type="term" value="F:carbohydrate derivative binding"/>
    <property type="evidence" value="ECO:0007669"/>
    <property type="project" value="InterPro"/>
</dbReference>
<dbReference type="Gene3D" id="1.10.10.10">
    <property type="entry name" value="Winged helix-like DNA-binding domain superfamily/Winged helix DNA-binding domain"/>
    <property type="match status" value="1"/>
</dbReference>
<dbReference type="eggNOG" id="COG1737">
    <property type="taxonomic scope" value="Bacteria"/>
</dbReference>
<dbReference type="InterPro" id="IPR047640">
    <property type="entry name" value="RpiR-like"/>
</dbReference>
<dbReference type="InterPro" id="IPR000281">
    <property type="entry name" value="HTH_RpiR"/>
</dbReference>
<dbReference type="SUPFAM" id="SSF53697">
    <property type="entry name" value="SIS domain"/>
    <property type="match status" value="1"/>
</dbReference>
<evidence type="ECO:0000256" key="1">
    <source>
        <dbReference type="ARBA" id="ARBA00023015"/>
    </source>
</evidence>
<dbReference type="GO" id="GO:0003677">
    <property type="term" value="F:DNA binding"/>
    <property type="evidence" value="ECO:0007669"/>
    <property type="project" value="UniProtKB-KW"/>
</dbReference>
<feature type="domain" description="SIS" evidence="5">
    <location>
        <begin position="129"/>
        <end position="269"/>
    </location>
</feature>
<name>A0A1N6HGY3_9LACT</name>
<dbReference type="InterPro" id="IPR036388">
    <property type="entry name" value="WH-like_DNA-bd_sf"/>
</dbReference>
<reference evidence="7" key="1">
    <citation type="submission" date="2016-11" db="EMBL/GenBank/DDBJ databases">
        <authorList>
            <person name="Varghese N."/>
            <person name="Submissions S."/>
        </authorList>
    </citation>
    <scope>NUCLEOTIDE SEQUENCE [LARGE SCALE GENOMIC DNA]</scope>
    <source>
        <strain evidence="7">313</strain>
    </source>
</reference>
<organism evidence="6 7">
    <name type="scientific">Carnobacterium alterfunditum</name>
    <dbReference type="NCBI Taxonomy" id="28230"/>
    <lineage>
        <taxon>Bacteria</taxon>
        <taxon>Bacillati</taxon>
        <taxon>Bacillota</taxon>
        <taxon>Bacilli</taxon>
        <taxon>Lactobacillales</taxon>
        <taxon>Carnobacteriaceae</taxon>
        <taxon>Carnobacterium</taxon>
    </lineage>
</organism>
<dbReference type="Pfam" id="PF01418">
    <property type="entry name" value="HTH_6"/>
    <property type="match status" value="1"/>
</dbReference>
<dbReference type="OrthoDB" id="3684496at2"/>
<dbReference type="PANTHER" id="PTHR30514">
    <property type="entry name" value="GLUCOKINASE"/>
    <property type="match status" value="1"/>
</dbReference>
<dbReference type="STRING" id="28230.SAMN05878443_1843"/>
<dbReference type="InterPro" id="IPR001347">
    <property type="entry name" value="SIS_dom"/>
</dbReference>
<keyword evidence="7" id="KW-1185">Reference proteome</keyword>
<dbReference type="Gene3D" id="3.40.50.10490">
    <property type="entry name" value="Glucose-6-phosphate isomerase like protein, domain 1"/>
    <property type="match status" value="1"/>
</dbReference>
<dbReference type="SUPFAM" id="SSF46689">
    <property type="entry name" value="Homeodomain-like"/>
    <property type="match status" value="1"/>
</dbReference>
<evidence type="ECO:0000313" key="6">
    <source>
        <dbReference type="EMBL" id="SIO18929.1"/>
    </source>
</evidence>
<keyword evidence="1" id="KW-0805">Transcription regulation</keyword>
<keyword evidence="2" id="KW-0238">DNA-binding</keyword>
<accession>A0A1N6HGY3</accession>
<dbReference type="Pfam" id="PF01380">
    <property type="entry name" value="SIS"/>
    <property type="match status" value="1"/>
</dbReference>
<dbReference type="InterPro" id="IPR046348">
    <property type="entry name" value="SIS_dom_sf"/>
</dbReference>
<dbReference type="PANTHER" id="PTHR30514:SF1">
    <property type="entry name" value="HTH-TYPE TRANSCRIPTIONAL REGULATOR HEXR-RELATED"/>
    <property type="match status" value="1"/>
</dbReference>
<dbReference type="PROSITE" id="PS51464">
    <property type="entry name" value="SIS"/>
    <property type="match status" value="1"/>
</dbReference>
<dbReference type="Proteomes" id="UP000184758">
    <property type="component" value="Unassembled WGS sequence"/>
</dbReference>
<dbReference type="PROSITE" id="PS51071">
    <property type="entry name" value="HTH_RPIR"/>
    <property type="match status" value="1"/>
</dbReference>
<protein>
    <submittedName>
        <fullName evidence="6">Transcriptional regulator, RpiR family</fullName>
    </submittedName>
</protein>
<dbReference type="InterPro" id="IPR009057">
    <property type="entry name" value="Homeodomain-like_sf"/>
</dbReference>
<dbReference type="GO" id="GO:1901135">
    <property type="term" value="P:carbohydrate derivative metabolic process"/>
    <property type="evidence" value="ECO:0007669"/>
    <property type="project" value="InterPro"/>
</dbReference>
<dbReference type="RefSeq" id="WP_034545331.1">
    <property type="nucleotide sequence ID" value="NZ_FSRN01000001.1"/>
</dbReference>
<keyword evidence="3" id="KW-0804">Transcription</keyword>
<dbReference type="AlphaFoldDB" id="A0A1N6HGY3"/>